<dbReference type="InterPro" id="IPR026870">
    <property type="entry name" value="Zinc_ribbon_dom"/>
</dbReference>
<dbReference type="Pfam" id="PF13240">
    <property type="entry name" value="Zn_Ribbon_1"/>
    <property type="match status" value="1"/>
</dbReference>
<comment type="caution">
    <text evidence="2">The sequence shown here is derived from an EMBL/GenBank/DDBJ whole genome shotgun (WGS) entry which is preliminary data.</text>
</comment>
<evidence type="ECO:0000313" key="2">
    <source>
        <dbReference type="EMBL" id="HCK24059.1"/>
    </source>
</evidence>
<accession>A0A3D2SDX7</accession>
<dbReference type="Proteomes" id="UP000263098">
    <property type="component" value="Unassembled WGS sequence"/>
</dbReference>
<evidence type="ECO:0000259" key="1">
    <source>
        <dbReference type="Pfam" id="PF13240"/>
    </source>
</evidence>
<proteinExistence type="predicted"/>
<sequence>SKFCPECGEIIRDDLCCTNCGARLRQNSKFCTNCGNKVNG</sequence>
<protein>
    <submittedName>
        <fullName evidence="2">Zinc ribbon domain-containing protein</fullName>
    </submittedName>
</protein>
<organism evidence="2 3">
    <name type="scientific">Bacteroides graminisolvens</name>
    <dbReference type="NCBI Taxonomy" id="477666"/>
    <lineage>
        <taxon>Bacteria</taxon>
        <taxon>Pseudomonadati</taxon>
        <taxon>Bacteroidota</taxon>
        <taxon>Bacteroidia</taxon>
        <taxon>Bacteroidales</taxon>
        <taxon>Bacteroidaceae</taxon>
        <taxon>Bacteroides</taxon>
    </lineage>
</organism>
<dbReference type="AlphaFoldDB" id="A0A3D2SDX7"/>
<feature type="domain" description="Zinc-ribbon" evidence="1">
    <location>
        <begin position="17"/>
        <end position="38"/>
    </location>
</feature>
<name>A0A3D2SDX7_9BACE</name>
<evidence type="ECO:0000313" key="3">
    <source>
        <dbReference type="Proteomes" id="UP000263098"/>
    </source>
</evidence>
<gene>
    <name evidence="2" type="ORF">DHW31_04615</name>
</gene>
<reference evidence="2 3" key="1">
    <citation type="journal article" date="2018" name="Nat. Biotechnol.">
        <title>A standardized bacterial taxonomy based on genome phylogeny substantially revises the tree of life.</title>
        <authorList>
            <person name="Parks D.H."/>
            <person name="Chuvochina M."/>
            <person name="Waite D.W."/>
            <person name="Rinke C."/>
            <person name="Skarshewski A."/>
            <person name="Chaumeil P.A."/>
            <person name="Hugenholtz P."/>
        </authorList>
    </citation>
    <scope>NUCLEOTIDE SEQUENCE [LARGE SCALE GENOMIC DNA]</scope>
    <source>
        <strain evidence="2">UBA9667</strain>
    </source>
</reference>
<dbReference type="EMBL" id="DPVG01000168">
    <property type="protein sequence ID" value="HCK24059.1"/>
    <property type="molecule type" value="Genomic_DNA"/>
</dbReference>
<feature type="non-terminal residue" evidence="2">
    <location>
        <position position="1"/>
    </location>
</feature>